<evidence type="ECO:0000259" key="7">
    <source>
        <dbReference type="SMART" id="SM00849"/>
    </source>
</evidence>
<feature type="domain" description="Metallo-beta-lactamase" evidence="7">
    <location>
        <begin position="518"/>
        <end position="711"/>
    </location>
</feature>
<dbReference type="CDD" id="cd07731">
    <property type="entry name" value="ComA-like_MBL-fold"/>
    <property type="match status" value="1"/>
</dbReference>
<sequence length="804" mass="91730">MKRSFTNLLVFYIFGILIFYFVNISSNIIIFLFLFSILYLSYNIIKSSLNQSVLLYLFLILGISISFLHANGNLEKSLGQEVYVKGVVEHLDKKTSEIEKYIISVKEVNGKSVPKEKSLLTIIGEKDLKLGSRVFFKATLKLPMENTNPGLFNYKLYLKTKGIYTLMSIDSNAIEKIDISNIPIRYKVKEKSILTIENVFKSYLNKENNSLITSIILGDSDYLDESNVELYRDMGLAHILAVSGLHIGIISSFLMFLISRIGIKRKTNIFITLIFIWSYGYIIGYPPSILRASILFSFLYLSKIIHKPYDSLNILSLAAIILLFINPYNLFSVGFQLSFIASGSIIVFTDRITYLLYPLKGKFIDTISSLLAVNIGVSPVQAYYFNKISILGFLANILIVPILSFSLILSFIMLGIEFIVPSLNSLLGIVLNGSLNLQFFILRLIGKFPINLIRVFSPEIITIVFIFIFFFIIFEMIDISSFSKGIEKTIVIYLLFLILINIVSIKENMEIHFIDVGQGDSIYIRSGKKDILIDTGGSIFKNHNIPEKIVLPYLEKIGVRKLDAIFISHFHEDHSQGLEILLDNFKIGNIFISHIPTDPYLDLLKDNRYVLLRKGDNITIDKNTNFKVLWPIDDMDYEDNINNKSMVGVLNYKDIKVLFTGDIEKEVEESLLEEVRGVDILKVGHHGSDTSSTLSFIEAISPKIGVISVGQKNMYNHPSGRVIGIFEENKTKVYRTDKNGLVKIVIVEDGYEVSPYLIDEKKKEVYLEDYLLHNYNYFLYNLLFFLSAYILIKKSPEEELINDL</sequence>
<protein>
    <submittedName>
        <fullName evidence="8">Ribonuclease BN</fullName>
        <ecNumber evidence="8">3.1.26.11</ecNumber>
    </submittedName>
</protein>
<feature type="transmembrane region" description="Helical" evidence="6">
    <location>
        <begin position="52"/>
        <end position="70"/>
    </location>
</feature>
<feature type="transmembrane region" description="Helical" evidence="6">
    <location>
        <begin position="5"/>
        <end position="22"/>
    </location>
</feature>
<comment type="subcellular location">
    <subcellularLocation>
        <location evidence="1">Cell membrane</location>
        <topology evidence="1">Multi-pass membrane protein</topology>
    </subcellularLocation>
</comment>
<dbReference type="NCBIfam" id="TIGR00360">
    <property type="entry name" value="ComEC_N-term"/>
    <property type="match status" value="1"/>
</dbReference>
<feature type="transmembrane region" description="Helical" evidence="6">
    <location>
        <begin position="775"/>
        <end position="792"/>
    </location>
</feature>
<keyword evidence="2" id="KW-1003">Cell membrane</keyword>
<evidence type="ECO:0000313" key="8">
    <source>
        <dbReference type="EMBL" id="OLS03398.1"/>
    </source>
</evidence>
<dbReference type="Pfam" id="PF03772">
    <property type="entry name" value="Competence"/>
    <property type="match status" value="1"/>
</dbReference>
<dbReference type="InterPro" id="IPR004797">
    <property type="entry name" value="Competence_ComEC/Rec2"/>
</dbReference>
<dbReference type="InterPro" id="IPR036866">
    <property type="entry name" value="RibonucZ/Hydroxyglut_hydro"/>
</dbReference>
<evidence type="ECO:0000256" key="4">
    <source>
        <dbReference type="ARBA" id="ARBA00022989"/>
    </source>
</evidence>
<proteinExistence type="predicted"/>
<gene>
    <name evidence="8" type="primary">rbn_1</name>
    <name evidence="8" type="ORF">TICRE_06280</name>
</gene>
<name>A0A1U7M867_TISCR</name>
<feature type="transmembrane region" description="Helical" evidence="6">
    <location>
        <begin position="363"/>
        <end position="384"/>
    </location>
</feature>
<comment type="caution">
    <text evidence="8">The sequence shown here is derived from an EMBL/GenBank/DDBJ whole genome shotgun (WGS) entry which is preliminary data.</text>
</comment>
<evidence type="ECO:0000256" key="6">
    <source>
        <dbReference type="SAM" id="Phobius"/>
    </source>
</evidence>
<accession>A0A1U7M867</accession>
<feature type="transmembrane region" description="Helical" evidence="6">
    <location>
        <begin position="312"/>
        <end position="331"/>
    </location>
</feature>
<feature type="transmembrane region" description="Helical" evidence="6">
    <location>
        <begin position="28"/>
        <end position="45"/>
    </location>
</feature>
<dbReference type="InterPro" id="IPR001279">
    <property type="entry name" value="Metallo-B-lactamas"/>
</dbReference>
<keyword evidence="4 6" id="KW-1133">Transmembrane helix</keyword>
<feature type="transmembrane region" description="Helical" evidence="6">
    <location>
        <begin position="267"/>
        <end position="283"/>
    </location>
</feature>
<dbReference type="InterPro" id="IPR035681">
    <property type="entry name" value="ComA-like_MBL"/>
</dbReference>
<dbReference type="NCBIfam" id="TIGR00361">
    <property type="entry name" value="ComEC_Rec2"/>
    <property type="match status" value="1"/>
</dbReference>
<dbReference type="GO" id="GO:0030420">
    <property type="term" value="P:establishment of competence for transformation"/>
    <property type="evidence" value="ECO:0007669"/>
    <property type="project" value="InterPro"/>
</dbReference>
<organism evidence="8 9">
    <name type="scientific">Tissierella creatinophila DSM 6911</name>
    <dbReference type="NCBI Taxonomy" id="1123403"/>
    <lineage>
        <taxon>Bacteria</taxon>
        <taxon>Bacillati</taxon>
        <taxon>Bacillota</taxon>
        <taxon>Tissierellia</taxon>
        <taxon>Tissierellales</taxon>
        <taxon>Tissierellaceae</taxon>
        <taxon>Tissierella</taxon>
    </lineage>
</organism>
<dbReference type="SUPFAM" id="SSF56281">
    <property type="entry name" value="Metallo-hydrolase/oxidoreductase"/>
    <property type="match status" value="1"/>
</dbReference>
<feature type="transmembrane region" description="Helical" evidence="6">
    <location>
        <begin position="426"/>
        <end position="446"/>
    </location>
</feature>
<dbReference type="Pfam" id="PF00753">
    <property type="entry name" value="Lactamase_B"/>
    <property type="match status" value="1"/>
</dbReference>
<dbReference type="Proteomes" id="UP000186112">
    <property type="component" value="Unassembled WGS sequence"/>
</dbReference>
<feature type="transmembrane region" description="Helical" evidence="6">
    <location>
        <begin position="452"/>
        <end position="474"/>
    </location>
</feature>
<dbReference type="GO" id="GO:0042781">
    <property type="term" value="F:3'-tRNA processing endoribonuclease activity"/>
    <property type="evidence" value="ECO:0007669"/>
    <property type="project" value="UniProtKB-EC"/>
</dbReference>
<dbReference type="AlphaFoldDB" id="A0A1U7M867"/>
<dbReference type="Gene3D" id="3.60.15.10">
    <property type="entry name" value="Ribonuclease Z/Hydroxyacylglutathione hydrolase-like"/>
    <property type="match status" value="1"/>
</dbReference>
<dbReference type="InterPro" id="IPR052159">
    <property type="entry name" value="Competence_DNA_uptake"/>
</dbReference>
<evidence type="ECO:0000256" key="1">
    <source>
        <dbReference type="ARBA" id="ARBA00004651"/>
    </source>
</evidence>
<dbReference type="InterPro" id="IPR004477">
    <property type="entry name" value="ComEC_N"/>
</dbReference>
<dbReference type="SMART" id="SM00849">
    <property type="entry name" value="Lactamase_B"/>
    <property type="match status" value="1"/>
</dbReference>
<evidence type="ECO:0000256" key="2">
    <source>
        <dbReference type="ARBA" id="ARBA00022475"/>
    </source>
</evidence>
<keyword evidence="8" id="KW-0378">Hydrolase</keyword>
<keyword evidence="5 6" id="KW-0472">Membrane</keyword>
<dbReference type="PANTHER" id="PTHR30619">
    <property type="entry name" value="DNA INTERNALIZATION/COMPETENCE PROTEIN COMEC/REC2"/>
    <property type="match status" value="1"/>
</dbReference>
<keyword evidence="9" id="KW-1185">Reference proteome</keyword>
<dbReference type="EC" id="3.1.26.11" evidence="8"/>
<dbReference type="InterPro" id="IPR025405">
    <property type="entry name" value="DUF4131"/>
</dbReference>
<evidence type="ECO:0000256" key="3">
    <source>
        <dbReference type="ARBA" id="ARBA00022692"/>
    </source>
</evidence>
<feature type="transmembrane region" description="Helical" evidence="6">
    <location>
        <begin position="236"/>
        <end position="258"/>
    </location>
</feature>
<feature type="transmembrane region" description="Helical" evidence="6">
    <location>
        <begin position="390"/>
        <end position="414"/>
    </location>
</feature>
<feature type="transmembrane region" description="Helical" evidence="6">
    <location>
        <begin position="486"/>
        <end position="505"/>
    </location>
</feature>
<dbReference type="EMBL" id="LTDM01000008">
    <property type="protein sequence ID" value="OLS03398.1"/>
    <property type="molecule type" value="Genomic_DNA"/>
</dbReference>
<dbReference type="Pfam" id="PF13567">
    <property type="entry name" value="DUF4131"/>
    <property type="match status" value="1"/>
</dbReference>
<dbReference type="GO" id="GO:0005886">
    <property type="term" value="C:plasma membrane"/>
    <property type="evidence" value="ECO:0007669"/>
    <property type="project" value="UniProtKB-SubCell"/>
</dbReference>
<dbReference type="RefSeq" id="WP_075725034.1">
    <property type="nucleotide sequence ID" value="NZ_LTDM01000008.1"/>
</dbReference>
<evidence type="ECO:0000256" key="5">
    <source>
        <dbReference type="ARBA" id="ARBA00023136"/>
    </source>
</evidence>
<dbReference type="OrthoDB" id="9761531at2"/>
<keyword evidence="3 6" id="KW-0812">Transmembrane</keyword>
<reference evidence="8 9" key="1">
    <citation type="submission" date="2016-02" db="EMBL/GenBank/DDBJ databases">
        <title>Genome sequence of Tissierella creatinophila DSM 6911.</title>
        <authorList>
            <person name="Poehlein A."/>
            <person name="Daniel R."/>
        </authorList>
    </citation>
    <scope>NUCLEOTIDE SEQUENCE [LARGE SCALE GENOMIC DNA]</scope>
    <source>
        <strain evidence="8 9">DSM 6911</strain>
    </source>
</reference>
<evidence type="ECO:0000313" key="9">
    <source>
        <dbReference type="Proteomes" id="UP000186112"/>
    </source>
</evidence>
<dbReference type="PANTHER" id="PTHR30619:SF1">
    <property type="entry name" value="RECOMBINATION PROTEIN 2"/>
    <property type="match status" value="1"/>
</dbReference>
<feature type="transmembrane region" description="Helical" evidence="6">
    <location>
        <begin position="337"/>
        <end position="356"/>
    </location>
</feature>